<keyword evidence="3" id="KW-1185">Reference proteome</keyword>
<protein>
    <recommendedName>
        <fullName evidence="4">DUF659 domain-containing protein</fullName>
    </recommendedName>
</protein>
<evidence type="ECO:0000313" key="2">
    <source>
        <dbReference type="EMBL" id="EFX83886.1"/>
    </source>
</evidence>
<evidence type="ECO:0000256" key="1">
    <source>
        <dbReference type="SAM" id="MobiDB-lite"/>
    </source>
</evidence>
<proteinExistence type="predicted"/>
<accession>E9G9F1</accession>
<dbReference type="OrthoDB" id="1607513at2759"/>
<dbReference type="InParanoid" id="E9G9F1"/>
<gene>
    <name evidence="2" type="ORF">DAPPUDRAFT_315328</name>
</gene>
<feature type="region of interest" description="Disordered" evidence="1">
    <location>
        <begin position="136"/>
        <end position="158"/>
    </location>
</feature>
<dbReference type="AlphaFoldDB" id="E9G9F1"/>
<name>E9G9F1_DAPPU</name>
<dbReference type="KEGG" id="dpx:DAPPUDRAFT_315328"/>
<dbReference type="HOGENOM" id="CLU_1519383_0_0_1"/>
<evidence type="ECO:0000313" key="3">
    <source>
        <dbReference type="Proteomes" id="UP000000305"/>
    </source>
</evidence>
<sequence length="177" mass="19727">MGTNKLKKMIEKEHKIFEDEVSAMSAVSNILSICGYLVHDSPCLAWNHGSLAERKEYFEKICRTLLQANESQTHDLIAGLIQKQIEKFRISEKVVCIVTDNGVNIKKAVRSMQDCAQQREKVRRFARMEAAKAKRQEKVTKCGKPTVKKAKKASGSHTGTSATLTAAAHTGSLCRIH</sequence>
<dbReference type="Proteomes" id="UP000000305">
    <property type="component" value="Unassembled WGS sequence"/>
</dbReference>
<reference evidence="2 3" key="1">
    <citation type="journal article" date="2011" name="Science">
        <title>The ecoresponsive genome of Daphnia pulex.</title>
        <authorList>
            <person name="Colbourne J.K."/>
            <person name="Pfrender M.E."/>
            <person name="Gilbert D."/>
            <person name="Thomas W.K."/>
            <person name="Tucker A."/>
            <person name="Oakley T.H."/>
            <person name="Tokishita S."/>
            <person name="Aerts A."/>
            <person name="Arnold G.J."/>
            <person name="Basu M.K."/>
            <person name="Bauer D.J."/>
            <person name="Caceres C.E."/>
            <person name="Carmel L."/>
            <person name="Casola C."/>
            <person name="Choi J.H."/>
            <person name="Detter J.C."/>
            <person name="Dong Q."/>
            <person name="Dusheyko S."/>
            <person name="Eads B.D."/>
            <person name="Frohlich T."/>
            <person name="Geiler-Samerotte K.A."/>
            <person name="Gerlach D."/>
            <person name="Hatcher P."/>
            <person name="Jogdeo S."/>
            <person name="Krijgsveld J."/>
            <person name="Kriventseva E.V."/>
            <person name="Kultz D."/>
            <person name="Laforsch C."/>
            <person name="Lindquist E."/>
            <person name="Lopez J."/>
            <person name="Manak J.R."/>
            <person name="Muller J."/>
            <person name="Pangilinan J."/>
            <person name="Patwardhan R.P."/>
            <person name="Pitluck S."/>
            <person name="Pritham E.J."/>
            <person name="Rechtsteiner A."/>
            <person name="Rho M."/>
            <person name="Rogozin I.B."/>
            <person name="Sakarya O."/>
            <person name="Salamov A."/>
            <person name="Schaack S."/>
            <person name="Shapiro H."/>
            <person name="Shiga Y."/>
            <person name="Skalitzky C."/>
            <person name="Smith Z."/>
            <person name="Souvorov A."/>
            <person name="Sung W."/>
            <person name="Tang Z."/>
            <person name="Tsuchiya D."/>
            <person name="Tu H."/>
            <person name="Vos H."/>
            <person name="Wang M."/>
            <person name="Wolf Y.I."/>
            <person name="Yamagata H."/>
            <person name="Yamada T."/>
            <person name="Ye Y."/>
            <person name="Shaw J.R."/>
            <person name="Andrews J."/>
            <person name="Crease T.J."/>
            <person name="Tang H."/>
            <person name="Lucas S.M."/>
            <person name="Robertson H.M."/>
            <person name="Bork P."/>
            <person name="Koonin E.V."/>
            <person name="Zdobnov E.M."/>
            <person name="Grigoriev I.V."/>
            <person name="Lynch M."/>
            <person name="Boore J.L."/>
        </authorList>
    </citation>
    <scope>NUCLEOTIDE SEQUENCE [LARGE SCALE GENOMIC DNA]</scope>
</reference>
<evidence type="ECO:0008006" key="4">
    <source>
        <dbReference type="Google" id="ProtNLM"/>
    </source>
</evidence>
<organism evidence="2 3">
    <name type="scientific">Daphnia pulex</name>
    <name type="common">Water flea</name>
    <dbReference type="NCBI Taxonomy" id="6669"/>
    <lineage>
        <taxon>Eukaryota</taxon>
        <taxon>Metazoa</taxon>
        <taxon>Ecdysozoa</taxon>
        <taxon>Arthropoda</taxon>
        <taxon>Crustacea</taxon>
        <taxon>Branchiopoda</taxon>
        <taxon>Diplostraca</taxon>
        <taxon>Cladocera</taxon>
        <taxon>Anomopoda</taxon>
        <taxon>Daphniidae</taxon>
        <taxon>Daphnia</taxon>
    </lineage>
</organism>
<dbReference type="EMBL" id="GL732536">
    <property type="protein sequence ID" value="EFX83886.1"/>
    <property type="molecule type" value="Genomic_DNA"/>
</dbReference>